<dbReference type="InterPro" id="IPR018764">
    <property type="entry name" value="RskA_C"/>
</dbReference>
<feature type="domain" description="Anti-sigma-K factor RskA N-terminal" evidence="14">
    <location>
        <begin position="15"/>
        <end position="47"/>
    </location>
</feature>
<keyword evidence="3" id="KW-1003">Cell membrane</keyword>
<feature type="domain" description="Anti-sigma K factor RskA C-terminal" evidence="13">
    <location>
        <begin position="137"/>
        <end position="270"/>
    </location>
</feature>
<dbReference type="EMBL" id="BNBF01000030">
    <property type="protein sequence ID" value="GHG72027.1"/>
    <property type="molecule type" value="Genomic_DNA"/>
</dbReference>
<evidence type="ECO:0000256" key="1">
    <source>
        <dbReference type="ARBA" id="ARBA00004167"/>
    </source>
</evidence>
<sequence>MSILGRLLRRGDPHSLAAPYALDALEAGERRRFEKHLAGCDRCAAEVRDLAEDAVRLAWSAATPAPAALRDRVLSAVRSTPQEPAPARTRTAAQAPGRAQAPLLPPHVWGTQPPPGRARPPRRRAVFAPFAPFATVTAAAALVVASLFAVQAHRSEDRLAAERVRAREIAHVLAAPDARATSSEDARGRSIGVIASASEREAVVTLSGYGVPAGGRVHQLWLLRPRVQPRSLGLLAGDTPLVAKGLDSSSTSLAVTVEPDGGSAQPTGQPVVQLTLKSVGFGE</sequence>
<evidence type="ECO:0000256" key="10">
    <source>
        <dbReference type="ARBA" id="ARBA00030803"/>
    </source>
</evidence>
<dbReference type="GO" id="GO:0005886">
    <property type="term" value="C:plasma membrane"/>
    <property type="evidence" value="ECO:0007669"/>
    <property type="project" value="UniProtKB-SubCell"/>
</dbReference>
<dbReference type="PANTHER" id="PTHR37461">
    <property type="entry name" value="ANTI-SIGMA-K FACTOR RSKA"/>
    <property type="match status" value="1"/>
</dbReference>
<comment type="subcellular location">
    <subcellularLocation>
        <location evidence="2">Cell membrane</location>
    </subcellularLocation>
    <subcellularLocation>
        <location evidence="1">Membrane</location>
        <topology evidence="1">Single-pass membrane protein</topology>
    </subcellularLocation>
</comment>
<protein>
    <recommendedName>
        <fullName evidence="10">Regulator of SigK</fullName>
    </recommendedName>
    <alternativeName>
        <fullName evidence="9">Sigma-K anti-sigma factor RskA</fullName>
    </alternativeName>
</protein>
<evidence type="ECO:0000256" key="7">
    <source>
        <dbReference type="ARBA" id="ARBA00023136"/>
    </source>
</evidence>
<evidence type="ECO:0000256" key="11">
    <source>
        <dbReference type="SAM" id="MobiDB-lite"/>
    </source>
</evidence>
<gene>
    <name evidence="15" type="ORF">GCM10018980_67630</name>
</gene>
<evidence type="ECO:0000256" key="2">
    <source>
        <dbReference type="ARBA" id="ARBA00004236"/>
    </source>
</evidence>
<evidence type="ECO:0000256" key="12">
    <source>
        <dbReference type="SAM" id="Phobius"/>
    </source>
</evidence>
<evidence type="ECO:0000313" key="16">
    <source>
        <dbReference type="Proteomes" id="UP000619355"/>
    </source>
</evidence>
<evidence type="ECO:0000256" key="5">
    <source>
        <dbReference type="ARBA" id="ARBA00022989"/>
    </source>
</evidence>
<evidence type="ECO:0000256" key="9">
    <source>
        <dbReference type="ARBA" id="ARBA00029829"/>
    </source>
</evidence>
<feature type="region of interest" description="Disordered" evidence="11">
    <location>
        <begin position="78"/>
        <end position="121"/>
    </location>
</feature>
<name>A0A919KF61_9ACTN</name>
<keyword evidence="16" id="KW-1185">Reference proteome</keyword>
<feature type="transmembrane region" description="Helical" evidence="12">
    <location>
        <begin position="126"/>
        <end position="150"/>
    </location>
</feature>
<dbReference type="Gene3D" id="1.10.10.1320">
    <property type="entry name" value="Anti-sigma factor, zinc-finger domain"/>
    <property type="match status" value="1"/>
</dbReference>
<keyword evidence="6" id="KW-0805">Transcription regulation</keyword>
<dbReference type="Pfam" id="PF10099">
    <property type="entry name" value="RskA_C"/>
    <property type="match status" value="1"/>
</dbReference>
<keyword evidence="7 12" id="KW-0472">Membrane</keyword>
<dbReference type="InterPro" id="IPR053877">
    <property type="entry name" value="RskA_N"/>
</dbReference>
<dbReference type="AlphaFoldDB" id="A0A919KF61"/>
<dbReference type="GO" id="GO:0016989">
    <property type="term" value="F:sigma factor antagonist activity"/>
    <property type="evidence" value="ECO:0007669"/>
    <property type="project" value="TreeGrafter"/>
</dbReference>
<keyword evidence="5 12" id="KW-1133">Transmembrane helix</keyword>
<dbReference type="PANTHER" id="PTHR37461:SF1">
    <property type="entry name" value="ANTI-SIGMA-K FACTOR RSKA"/>
    <property type="match status" value="1"/>
</dbReference>
<evidence type="ECO:0000313" key="15">
    <source>
        <dbReference type="EMBL" id="GHG72027.1"/>
    </source>
</evidence>
<accession>A0A919KF61</accession>
<feature type="compositionally biased region" description="Low complexity" evidence="11">
    <location>
        <begin position="80"/>
        <end position="102"/>
    </location>
</feature>
<dbReference type="InterPro" id="IPR051474">
    <property type="entry name" value="Anti-sigma-K/W_factor"/>
</dbReference>
<dbReference type="InterPro" id="IPR041916">
    <property type="entry name" value="Anti_sigma_zinc_sf"/>
</dbReference>
<comment type="caution">
    <text evidence="15">The sequence shown here is derived from an EMBL/GenBank/DDBJ whole genome shotgun (WGS) entry which is preliminary data.</text>
</comment>
<keyword evidence="4 12" id="KW-0812">Transmembrane</keyword>
<evidence type="ECO:0000256" key="3">
    <source>
        <dbReference type="ARBA" id="ARBA00022475"/>
    </source>
</evidence>
<organism evidence="15 16">
    <name type="scientific">Streptomyces capoamus</name>
    <dbReference type="NCBI Taxonomy" id="68183"/>
    <lineage>
        <taxon>Bacteria</taxon>
        <taxon>Bacillati</taxon>
        <taxon>Actinomycetota</taxon>
        <taxon>Actinomycetes</taxon>
        <taxon>Kitasatosporales</taxon>
        <taxon>Streptomycetaceae</taxon>
        <taxon>Streptomyces</taxon>
    </lineage>
</organism>
<keyword evidence="8" id="KW-0804">Transcription</keyword>
<reference evidence="16" key="1">
    <citation type="journal article" date="2019" name="Int. J. Syst. Evol. Microbiol.">
        <title>The Global Catalogue of Microorganisms (GCM) 10K type strain sequencing project: providing services to taxonomists for standard genome sequencing and annotation.</title>
        <authorList>
            <consortium name="The Broad Institute Genomics Platform"/>
            <consortium name="The Broad Institute Genome Sequencing Center for Infectious Disease"/>
            <person name="Wu L."/>
            <person name="Ma J."/>
        </authorList>
    </citation>
    <scope>NUCLEOTIDE SEQUENCE [LARGE SCALE GENOMIC DNA]</scope>
    <source>
        <strain evidence="16">JCM 4253</strain>
    </source>
</reference>
<dbReference type="Pfam" id="PF22618">
    <property type="entry name" value="RskA_N"/>
    <property type="match status" value="1"/>
</dbReference>
<evidence type="ECO:0000256" key="4">
    <source>
        <dbReference type="ARBA" id="ARBA00022692"/>
    </source>
</evidence>
<dbReference type="Proteomes" id="UP000619355">
    <property type="component" value="Unassembled WGS sequence"/>
</dbReference>
<dbReference type="GO" id="GO:0006417">
    <property type="term" value="P:regulation of translation"/>
    <property type="evidence" value="ECO:0007669"/>
    <property type="project" value="TreeGrafter"/>
</dbReference>
<evidence type="ECO:0000256" key="8">
    <source>
        <dbReference type="ARBA" id="ARBA00023163"/>
    </source>
</evidence>
<evidence type="ECO:0000259" key="13">
    <source>
        <dbReference type="Pfam" id="PF10099"/>
    </source>
</evidence>
<evidence type="ECO:0000259" key="14">
    <source>
        <dbReference type="Pfam" id="PF22618"/>
    </source>
</evidence>
<evidence type="ECO:0000256" key="6">
    <source>
        <dbReference type="ARBA" id="ARBA00023015"/>
    </source>
</evidence>
<proteinExistence type="predicted"/>
<dbReference type="RefSeq" id="WP_189985905.1">
    <property type="nucleotide sequence ID" value="NZ_BNBF01000030.1"/>
</dbReference>